<proteinExistence type="predicted"/>
<dbReference type="GO" id="GO:0046872">
    <property type="term" value="F:metal ion binding"/>
    <property type="evidence" value="ECO:0007669"/>
    <property type="project" value="UniProtKB-KW"/>
</dbReference>
<dbReference type="SUPFAM" id="SSF53187">
    <property type="entry name" value="Zn-dependent exopeptidases"/>
    <property type="match status" value="1"/>
</dbReference>
<evidence type="ECO:0008006" key="6">
    <source>
        <dbReference type="Google" id="ProtNLM"/>
    </source>
</evidence>
<dbReference type="GO" id="GO:0006508">
    <property type="term" value="P:proteolysis"/>
    <property type="evidence" value="ECO:0007669"/>
    <property type="project" value="UniProtKB-KW"/>
</dbReference>
<dbReference type="Proteomes" id="UP000075604">
    <property type="component" value="Unassembled WGS sequence"/>
</dbReference>
<evidence type="ECO:0000256" key="1">
    <source>
        <dbReference type="ARBA" id="ARBA00022670"/>
    </source>
</evidence>
<dbReference type="Pfam" id="PF01546">
    <property type="entry name" value="Peptidase_M20"/>
    <property type="match status" value="1"/>
</dbReference>
<keyword evidence="1" id="KW-0645">Protease</keyword>
<protein>
    <recommendedName>
        <fullName evidence="6">Peptidase M20</fullName>
    </recommendedName>
</protein>
<sequence length="273" mass="29689">MSAAWHREAEWLDRVGRWVALHPVSGSASALEVATEVHADLRDLGFAVEELRRSGHAPLLVARRPAPIGIPTIGLYGHYDVEPVHESWHGDALQLRIAAGRAYGRGIADNLGPLAQRLLAARDVRSWPGVLWVIEGEEETGSPVLAGHLAALREIDVAVWLDETGYFETPERQRILAFRSDERLDDLCRRWRELAHEKSVSVVLESRALNRASAASAGPVGSLFGERPYAAFGPNDARSNVHGADESLPLGTLALTAHQLVATLEHMASGGHS</sequence>
<dbReference type="InterPro" id="IPR051458">
    <property type="entry name" value="Cyt/Met_Dipeptidase"/>
</dbReference>
<dbReference type="EMBL" id="JELX01004583">
    <property type="protein sequence ID" value="KYF46941.1"/>
    <property type="molecule type" value="Genomic_DNA"/>
</dbReference>
<dbReference type="AlphaFoldDB" id="A0A150NYH3"/>
<name>A0A150NYH3_SORCE</name>
<dbReference type="Gene3D" id="3.40.630.10">
    <property type="entry name" value="Zn peptidases"/>
    <property type="match status" value="1"/>
</dbReference>
<reference evidence="4 5" key="1">
    <citation type="submission" date="2014-02" db="EMBL/GenBank/DDBJ databases">
        <title>The small core and large imbalanced accessory genome model reveals a collaborative survival strategy of Sorangium cellulosum strains in nature.</title>
        <authorList>
            <person name="Han K."/>
            <person name="Peng R."/>
            <person name="Blom J."/>
            <person name="Li Y.-Z."/>
        </authorList>
    </citation>
    <scope>NUCLEOTIDE SEQUENCE [LARGE SCALE GENOMIC DNA]</scope>
    <source>
        <strain evidence="4 5">So0157-18</strain>
    </source>
</reference>
<keyword evidence="3" id="KW-0378">Hydrolase</keyword>
<dbReference type="PANTHER" id="PTHR43270:SF8">
    <property type="entry name" value="DI- AND TRIPEPTIDASE DUG2-RELATED"/>
    <property type="match status" value="1"/>
</dbReference>
<dbReference type="GO" id="GO:0008233">
    <property type="term" value="F:peptidase activity"/>
    <property type="evidence" value="ECO:0007669"/>
    <property type="project" value="UniProtKB-KW"/>
</dbReference>
<accession>A0A150NYH3</accession>
<evidence type="ECO:0000256" key="3">
    <source>
        <dbReference type="ARBA" id="ARBA00022801"/>
    </source>
</evidence>
<gene>
    <name evidence="4" type="ORF">BE04_47270</name>
</gene>
<dbReference type="InterPro" id="IPR002933">
    <property type="entry name" value="Peptidase_M20"/>
</dbReference>
<dbReference type="GO" id="GO:0009014">
    <property type="term" value="F:succinyl-diaminopimelate desuccinylase activity"/>
    <property type="evidence" value="ECO:0007669"/>
    <property type="project" value="TreeGrafter"/>
</dbReference>
<organism evidence="4 5">
    <name type="scientific">Sorangium cellulosum</name>
    <name type="common">Polyangium cellulosum</name>
    <dbReference type="NCBI Taxonomy" id="56"/>
    <lineage>
        <taxon>Bacteria</taxon>
        <taxon>Pseudomonadati</taxon>
        <taxon>Myxococcota</taxon>
        <taxon>Polyangia</taxon>
        <taxon>Polyangiales</taxon>
        <taxon>Polyangiaceae</taxon>
        <taxon>Sorangium</taxon>
    </lineage>
</organism>
<keyword evidence="2" id="KW-0479">Metal-binding</keyword>
<evidence type="ECO:0000313" key="5">
    <source>
        <dbReference type="Proteomes" id="UP000075604"/>
    </source>
</evidence>
<comment type="caution">
    <text evidence="4">The sequence shown here is derived from an EMBL/GenBank/DDBJ whole genome shotgun (WGS) entry which is preliminary data.</text>
</comment>
<dbReference type="PANTHER" id="PTHR43270">
    <property type="entry name" value="BETA-ALA-HIS DIPEPTIDASE"/>
    <property type="match status" value="1"/>
</dbReference>
<dbReference type="GO" id="GO:0009089">
    <property type="term" value="P:lysine biosynthetic process via diaminopimelate"/>
    <property type="evidence" value="ECO:0007669"/>
    <property type="project" value="TreeGrafter"/>
</dbReference>
<evidence type="ECO:0000256" key="2">
    <source>
        <dbReference type="ARBA" id="ARBA00022723"/>
    </source>
</evidence>
<dbReference type="GO" id="GO:0005829">
    <property type="term" value="C:cytosol"/>
    <property type="evidence" value="ECO:0007669"/>
    <property type="project" value="TreeGrafter"/>
</dbReference>
<evidence type="ECO:0000313" key="4">
    <source>
        <dbReference type="EMBL" id="KYF46941.1"/>
    </source>
</evidence>